<dbReference type="Pfam" id="PF00923">
    <property type="entry name" value="TAL_FSA"/>
    <property type="match status" value="1"/>
</dbReference>
<keyword evidence="7 11" id="KW-0808">Transferase</keyword>
<dbReference type="GO" id="GO:0004801">
    <property type="term" value="F:transaldolase activity"/>
    <property type="evidence" value="ECO:0007669"/>
    <property type="project" value="UniProtKB-UniRule"/>
</dbReference>
<dbReference type="PANTHER" id="PTHR10683">
    <property type="entry name" value="TRANSALDOLASE"/>
    <property type="match status" value="1"/>
</dbReference>
<dbReference type="EMBL" id="CP016768">
    <property type="protein sequence ID" value="ASY09422.1"/>
    <property type="molecule type" value="Genomic_DNA"/>
</dbReference>
<dbReference type="InterPro" id="IPR004732">
    <property type="entry name" value="Transaldolase_2"/>
</dbReference>
<dbReference type="InterPro" id="IPR013785">
    <property type="entry name" value="Aldolase_TIM"/>
</dbReference>
<reference evidence="13" key="1">
    <citation type="submission" date="2016-10" db="EMBL/GenBank/DDBJ databases">
        <title>High microdiversification within the ubiquitous acI lineage of Actinobacteria.</title>
        <authorList>
            <person name="Neuenschwander S.M."/>
            <person name="Salcher M."/>
            <person name="Ghai R."/>
            <person name="Pernthaler J."/>
        </authorList>
    </citation>
    <scope>NUCLEOTIDE SEQUENCE [LARGE SCALE GENOMIC DNA]</scope>
</reference>
<dbReference type="OrthoDB" id="9809101at2"/>
<dbReference type="NCBIfam" id="NF002881">
    <property type="entry name" value="PRK03343.1"/>
    <property type="match status" value="1"/>
</dbReference>
<comment type="function">
    <text evidence="1 11">Transaldolase is important for the balance of metabolites in the pentose-phosphate pathway.</text>
</comment>
<evidence type="ECO:0000256" key="4">
    <source>
        <dbReference type="ARBA" id="ARBA00008426"/>
    </source>
</evidence>
<evidence type="ECO:0000313" key="12">
    <source>
        <dbReference type="EMBL" id="ASY09422.1"/>
    </source>
</evidence>
<keyword evidence="13" id="KW-1185">Reference proteome</keyword>
<evidence type="ECO:0000256" key="5">
    <source>
        <dbReference type="ARBA" id="ARBA00013151"/>
    </source>
</evidence>
<dbReference type="RefSeq" id="WP_095680730.1">
    <property type="nucleotide sequence ID" value="NZ_CP016768.2"/>
</dbReference>
<name>A0A249JY32_9ACTN</name>
<dbReference type="UniPathway" id="UPA00115">
    <property type="reaction ID" value="UER00414"/>
</dbReference>
<dbReference type="NCBIfam" id="TIGR00876">
    <property type="entry name" value="tal_mycobact"/>
    <property type="match status" value="1"/>
</dbReference>
<evidence type="ECO:0000256" key="10">
    <source>
        <dbReference type="ARBA" id="ARBA00048810"/>
    </source>
</evidence>
<evidence type="ECO:0000256" key="2">
    <source>
        <dbReference type="ARBA" id="ARBA00004496"/>
    </source>
</evidence>
<accession>A0A249JY32</accession>
<sequence>MGSALSDISKAGVAVWLDDLSRERLQSGSLKKLIETDSVVGVTTNPSIFASAIGKSDLYQADIVKNAQLTTEEIITLLTTDDVRNACDLFLEVYENTKHKDGRVSIEVDPRFARDTKATIEQGLALWKMIDRPNLLIKVPATVEGLPAITELISKGISVNVTLIFSVARYKQVLEAYAAGLKRRVENQEGIDEIFSVASFFISRIDSAVDALLPKDSNMRGQTAIANAVMAYETFLNFSNTPSWKDLANKGANLQRPLWASTGVKDPSFDPNLYVLDLVAPNTVNTMPEATLNSVKNTGAFNHALVPTKLALSKSILAKIALAGIDLDKITDNLEVDGVSKFEASWLDLMKSVNAIAGGLK</sequence>
<dbReference type="GO" id="GO:0006098">
    <property type="term" value="P:pentose-phosphate shunt"/>
    <property type="evidence" value="ECO:0007669"/>
    <property type="project" value="UniProtKB-UniRule"/>
</dbReference>
<dbReference type="Proteomes" id="UP000217153">
    <property type="component" value="Chromosome"/>
</dbReference>
<evidence type="ECO:0000256" key="11">
    <source>
        <dbReference type="HAMAP-Rule" id="MF_00493"/>
    </source>
</evidence>
<dbReference type="PANTHER" id="PTHR10683:SF31">
    <property type="entry name" value="TRANSALDOLASE"/>
    <property type="match status" value="1"/>
</dbReference>
<dbReference type="PROSITE" id="PS00958">
    <property type="entry name" value="TRANSALDOLASE_2"/>
    <property type="match status" value="1"/>
</dbReference>
<protein>
    <recommendedName>
        <fullName evidence="5 11">Transaldolase</fullName>
        <ecNumber evidence="5 11">2.2.1.2</ecNumber>
    </recommendedName>
</protein>
<keyword evidence="9 11" id="KW-0704">Schiff base</keyword>
<comment type="similarity">
    <text evidence="4 11">Belongs to the transaldolase family. Type 2 subfamily.</text>
</comment>
<evidence type="ECO:0000256" key="1">
    <source>
        <dbReference type="ARBA" id="ARBA00003518"/>
    </source>
</evidence>
<dbReference type="GO" id="GO:0005975">
    <property type="term" value="P:carbohydrate metabolic process"/>
    <property type="evidence" value="ECO:0007669"/>
    <property type="project" value="InterPro"/>
</dbReference>
<dbReference type="PROSITE" id="PS01054">
    <property type="entry name" value="TRANSALDOLASE_1"/>
    <property type="match status" value="1"/>
</dbReference>
<dbReference type="CDD" id="cd00955">
    <property type="entry name" value="Transaldolase_like"/>
    <property type="match status" value="1"/>
</dbReference>
<dbReference type="Gene3D" id="3.20.20.70">
    <property type="entry name" value="Aldolase class I"/>
    <property type="match status" value="1"/>
</dbReference>
<organism evidence="12 13">
    <name type="scientific">Candidatus Nanopelagicus limnae</name>
    <dbReference type="NCBI Taxonomy" id="1884634"/>
    <lineage>
        <taxon>Bacteria</taxon>
        <taxon>Bacillati</taxon>
        <taxon>Actinomycetota</taxon>
        <taxon>Actinomycetes</taxon>
        <taxon>Candidatus Nanopelagicales</taxon>
        <taxon>Candidatus Nanopelagicaceae</taxon>
        <taxon>Candidatus Nanopelagicus</taxon>
    </lineage>
</organism>
<dbReference type="GO" id="GO:0005737">
    <property type="term" value="C:cytoplasm"/>
    <property type="evidence" value="ECO:0007669"/>
    <property type="project" value="UniProtKB-SubCell"/>
</dbReference>
<evidence type="ECO:0000313" key="13">
    <source>
        <dbReference type="Proteomes" id="UP000217153"/>
    </source>
</evidence>
<dbReference type="AlphaFoldDB" id="A0A249JY32"/>
<dbReference type="PIRSF" id="PIRSF036915">
    <property type="entry name" value="Trnald_Bac_Plnt"/>
    <property type="match status" value="1"/>
</dbReference>
<evidence type="ECO:0000256" key="7">
    <source>
        <dbReference type="ARBA" id="ARBA00022679"/>
    </source>
</evidence>
<dbReference type="HAMAP" id="MF_00493">
    <property type="entry name" value="Transaldolase_2"/>
    <property type="match status" value="1"/>
</dbReference>
<dbReference type="EC" id="2.2.1.2" evidence="5 11"/>
<evidence type="ECO:0000256" key="3">
    <source>
        <dbReference type="ARBA" id="ARBA00004857"/>
    </source>
</evidence>
<evidence type="ECO:0000256" key="8">
    <source>
        <dbReference type="ARBA" id="ARBA00023126"/>
    </source>
</evidence>
<dbReference type="InterPro" id="IPR001585">
    <property type="entry name" value="TAL/FSA"/>
</dbReference>
<evidence type="ECO:0000256" key="9">
    <source>
        <dbReference type="ARBA" id="ARBA00023270"/>
    </source>
</evidence>
<proteinExistence type="inferred from homology"/>
<keyword evidence="8 11" id="KW-0570">Pentose shunt</keyword>
<comment type="catalytic activity">
    <reaction evidence="10 11">
        <text>D-sedoheptulose 7-phosphate + D-glyceraldehyde 3-phosphate = D-erythrose 4-phosphate + beta-D-fructose 6-phosphate</text>
        <dbReference type="Rhea" id="RHEA:17053"/>
        <dbReference type="ChEBI" id="CHEBI:16897"/>
        <dbReference type="ChEBI" id="CHEBI:57483"/>
        <dbReference type="ChEBI" id="CHEBI:57634"/>
        <dbReference type="ChEBI" id="CHEBI:59776"/>
        <dbReference type="EC" id="2.2.1.2"/>
    </reaction>
</comment>
<keyword evidence="6 11" id="KW-0963">Cytoplasm</keyword>
<comment type="subcellular location">
    <subcellularLocation>
        <location evidence="2 11">Cytoplasm</location>
    </subcellularLocation>
</comment>
<dbReference type="SUPFAM" id="SSF51569">
    <property type="entry name" value="Aldolase"/>
    <property type="match status" value="1"/>
</dbReference>
<dbReference type="InterPro" id="IPR018225">
    <property type="entry name" value="Transaldolase_AS"/>
</dbReference>
<feature type="active site" description="Schiff-base intermediate with substrate" evidence="11">
    <location>
        <position position="138"/>
    </location>
</feature>
<dbReference type="KEGG" id="abam:B1s21122_03590"/>
<evidence type="ECO:0000256" key="6">
    <source>
        <dbReference type="ARBA" id="ARBA00022490"/>
    </source>
</evidence>
<gene>
    <name evidence="11 12" type="primary">tal</name>
    <name evidence="12" type="ORF">B1s21122_03590</name>
</gene>
<comment type="pathway">
    <text evidence="3 11">Carbohydrate degradation; pentose phosphate pathway; D-glyceraldehyde 3-phosphate and beta-D-fructose 6-phosphate from D-ribose 5-phosphate and D-xylulose 5-phosphate (non-oxidative stage): step 2/3.</text>
</comment>